<dbReference type="PRINTS" id="PR00171">
    <property type="entry name" value="SUGRTRNSPORT"/>
</dbReference>
<keyword evidence="4 8" id="KW-0812">Transmembrane</keyword>
<dbReference type="InterPro" id="IPR003663">
    <property type="entry name" value="Sugar/inositol_transpt"/>
</dbReference>
<keyword evidence="11" id="KW-1185">Reference proteome</keyword>
<comment type="catalytic activity">
    <reaction evidence="7">
        <text>myo-inositol(out) + H(+)(out) = myo-inositol(in) + H(+)(in)</text>
        <dbReference type="Rhea" id="RHEA:60364"/>
        <dbReference type="ChEBI" id="CHEBI:15378"/>
        <dbReference type="ChEBI" id="CHEBI:17268"/>
    </reaction>
</comment>
<organism evidence="10 11">
    <name type="scientific">Tremella mesenterica</name>
    <name type="common">Jelly fungus</name>
    <dbReference type="NCBI Taxonomy" id="5217"/>
    <lineage>
        <taxon>Eukaryota</taxon>
        <taxon>Fungi</taxon>
        <taxon>Dikarya</taxon>
        <taxon>Basidiomycota</taxon>
        <taxon>Agaricomycotina</taxon>
        <taxon>Tremellomycetes</taxon>
        <taxon>Tremellales</taxon>
        <taxon>Tremellaceae</taxon>
        <taxon>Tremella</taxon>
    </lineage>
</organism>
<dbReference type="PROSITE" id="PS50850">
    <property type="entry name" value="MFS"/>
    <property type="match status" value="1"/>
</dbReference>
<feature type="transmembrane region" description="Helical" evidence="8">
    <location>
        <begin position="428"/>
        <end position="448"/>
    </location>
</feature>
<evidence type="ECO:0000256" key="8">
    <source>
        <dbReference type="SAM" id="Phobius"/>
    </source>
</evidence>
<comment type="caution">
    <text evidence="10">The sequence shown here is derived from an EMBL/GenBank/DDBJ whole genome shotgun (WGS) entry which is preliminary data.</text>
</comment>
<dbReference type="VEuPathDB" id="FungiDB:TREMEDRAFT_25510"/>
<dbReference type="EMBL" id="SDIL01000048">
    <property type="protein sequence ID" value="RXK38418.1"/>
    <property type="molecule type" value="Genomic_DNA"/>
</dbReference>
<proteinExistence type="inferred from homology"/>
<dbReference type="Proteomes" id="UP000289152">
    <property type="component" value="Unassembled WGS sequence"/>
</dbReference>
<dbReference type="SUPFAM" id="SSF103473">
    <property type="entry name" value="MFS general substrate transporter"/>
    <property type="match status" value="1"/>
</dbReference>
<dbReference type="GO" id="GO:0005351">
    <property type="term" value="F:carbohydrate:proton symporter activity"/>
    <property type="evidence" value="ECO:0007669"/>
    <property type="project" value="TreeGrafter"/>
</dbReference>
<dbReference type="FunFam" id="1.20.1250.20:FF:000134">
    <property type="entry name" value="MFS sugar transporter protein"/>
    <property type="match status" value="1"/>
</dbReference>
<dbReference type="PANTHER" id="PTHR48022:SF52">
    <property type="entry name" value="SUGAR TRANSPORTER, PUTATIVE-RELATED"/>
    <property type="match status" value="1"/>
</dbReference>
<evidence type="ECO:0000256" key="2">
    <source>
        <dbReference type="ARBA" id="ARBA00010992"/>
    </source>
</evidence>
<feature type="transmembrane region" description="Helical" evidence="8">
    <location>
        <begin position="109"/>
        <end position="126"/>
    </location>
</feature>
<feature type="transmembrane region" description="Helical" evidence="8">
    <location>
        <begin position="196"/>
        <end position="220"/>
    </location>
</feature>
<dbReference type="GO" id="GO:0016020">
    <property type="term" value="C:membrane"/>
    <property type="evidence" value="ECO:0007669"/>
    <property type="project" value="UniProtKB-SubCell"/>
</dbReference>
<evidence type="ECO:0000256" key="6">
    <source>
        <dbReference type="ARBA" id="ARBA00023136"/>
    </source>
</evidence>
<feature type="transmembrane region" description="Helical" evidence="8">
    <location>
        <begin position="138"/>
        <end position="159"/>
    </location>
</feature>
<feature type="transmembrane region" description="Helical" evidence="8">
    <location>
        <begin position="357"/>
        <end position="381"/>
    </location>
</feature>
<dbReference type="PANTHER" id="PTHR48022">
    <property type="entry name" value="PLASTIDIC GLUCOSE TRANSPORTER 4"/>
    <property type="match status" value="1"/>
</dbReference>
<dbReference type="AlphaFoldDB" id="A0A4Q1BKX1"/>
<dbReference type="InterPro" id="IPR005829">
    <property type="entry name" value="Sugar_transporter_CS"/>
</dbReference>
<evidence type="ECO:0000256" key="1">
    <source>
        <dbReference type="ARBA" id="ARBA00004141"/>
    </source>
</evidence>
<reference evidence="10 11" key="1">
    <citation type="submission" date="2016-06" db="EMBL/GenBank/DDBJ databases">
        <title>Evolution of pathogenesis and genome organization in the Tremellales.</title>
        <authorList>
            <person name="Cuomo C."/>
            <person name="Litvintseva A."/>
            <person name="Heitman J."/>
            <person name="Chen Y."/>
            <person name="Sun S."/>
            <person name="Springer D."/>
            <person name="Dromer F."/>
            <person name="Young S."/>
            <person name="Zeng Q."/>
            <person name="Chapman S."/>
            <person name="Gujja S."/>
            <person name="Saif S."/>
            <person name="Birren B."/>
        </authorList>
    </citation>
    <scope>NUCLEOTIDE SEQUENCE [LARGE SCALE GENOMIC DNA]</scope>
    <source>
        <strain evidence="10 11">ATCC 28783</strain>
    </source>
</reference>
<feature type="transmembrane region" description="Helical" evidence="8">
    <location>
        <begin position="454"/>
        <end position="475"/>
    </location>
</feature>
<evidence type="ECO:0000256" key="5">
    <source>
        <dbReference type="ARBA" id="ARBA00022989"/>
    </source>
</evidence>
<keyword evidence="6 8" id="KW-0472">Membrane</keyword>
<feature type="domain" description="Major facilitator superfamily (MFS) profile" evidence="9">
    <location>
        <begin position="40"/>
        <end position="479"/>
    </location>
</feature>
<dbReference type="Pfam" id="PF00083">
    <property type="entry name" value="Sugar_tr"/>
    <property type="match status" value="1"/>
</dbReference>
<comment type="subcellular location">
    <subcellularLocation>
        <location evidence="1">Membrane</location>
        <topology evidence="1">Multi-pass membrane protein</topology>
    </subcellularLocation>
</comment>
<comment type="similarity">
    <text evidence="2">Belongs to the major facilitator superfamily. Sugar transporter (TC 2.A.1.1) family.</text>
</comment>
<name>A0A4Q1BKX1_TREME</name>
<feature type="transmembrane region" description="Helical" evidence="8">
    <location>
        <begin position="293"/>
        <end position="321"/>
    </location>
</feature>
<keyword evidence="3" id="KW-0813">Transport</keyword>
<evidence type="ECO:0000256" key="7">
    <source>
        <dbReference type="ARBA" id="ARBA00049119"/>
    </source>
</evidence>
<dbReference type="InterPro" id="IPR036259">
    <property type="entry name" value="MFS_trans_sf"/>
</dbReference>
<evidence type="ECO:0000256" key="3">
    <source>
        <dbReference type="ARBA" id="ARBA00022448"/>
    </source>
</evidence>
<feature type="transmembrane region" description="Helical" evidence="8">
    <location>
        <begin position="327"/>
        <end position="345"/>
    </location>
</feature>
<protein>
    <recommendedName>
        <fullName evidence="9">Major facilitator superfamily (MFS) profile domain-containing protein</fullName>
    </recommendedName>
</protein>
<gene>
    <name evidence="10" type="ORF">M231_04327</name>
</gene>
<dbReference type="Gene3D" id="1.20.1250.20">
    <property type="entry name" value="MFS general substrate transporter like domains"/>
    <property type="match status" value="1"/>
</dbReference>
<evidence type="ECO:0000256" key="4">
    <source>
        <dbReference type="ARBA" id="ARBA00022692"/>
    </source>
</evidence>
<dbReference type="InterPro" id="IPR020846">
    <property type="entry name" value="MFS_dom"/>
</dbReference>
<sequence>MPSPSSRAALAAQLPHWSAWRNNTASSWWRDPGLRRCMFNIFCLYGSVFAYGYDGALISSIQAQPSWVLKFNNPTGITLGNLSSSYLYPQLPFPFLGSFLADRYGRKPVMFIASVLGIVGPIISCFGDSVGSFIAGRIITGISAAFYMTVAPALVAEVAHPRFRHSAQGSYYSMYFIGSFVCGWAGYGCVSWNSNWSWRVLTLLQFLGCFPLLISTLTTWQVESPRWLVKKGRREHALKALADLHANGDQNDELVLNELNEIVAAVELEESVIPAGFMDFFKTPGNRKRLASVVWFAWALSMSGNNLLAYYTPVILVSIGFTSSLKIQAILAGNSAWGLLCALTGAQLLERLGRRTLLLWGSVATIVSFAIFTGTTAGFVVSGNLGAANGALAFLFIFAGCFIIWGFPLPYTYVPEILPYQLRVKGMAIYGITTNAGALYNSLVNPVALEAIGWRYYCMFAGLLVIQTVIAYFLIMETKGLTLEDIAVLFDGADAHIAPALQDKSSVHGEEKLEEARYEAEHV</sequence>
<dbReference type="InterPro" id="IPR050360">
    <property type="entry name" value="MFS_Sugar_Transporters"/>
</dbReference>
<accession>A0A4Q1BKX1</accession>
<dbReference type="OrthoDB" id="6133115at2759"/>
<evidence type="ECO:0000313" key="10">
    <source>
        <dbReference type="EMBL" id="RXK38418.1"/>
    </source>
</evidence>
<dbReference type="InterPro" id="IPR005828">
    <property type="entry name" value="MFS_sugar_transport-like"/>
</dbReference>
<feature type="transmembrane region" description="Helical" evidence="8">
    <location>
        <begin position="171"/>
        <end position="190"/>
    </location>
</feature>
<dbReference type="InParanoid" id="A0A4Q1BKX1"/>
<keyword evidence="5 8" id="KW-1133">Transmembrane helix</keyword>
<feature type="transmembrane region" description="Helical" evidence="8">
    <location>
        <begin position="387"/>
        <end position="407"/>
    </location>
</feature>
<evidence type="ECO:0000313" key="11">
    <source>
        <dbReference type="Proteomes" id="UP000289152"/>
    </source>
</evidence>
<dbReference type="PROSITE" id="PS00216">
    <property type="entry name" value="SUGAR_TRANSPORT_1"/>
    <property type="match status" value="2"/>
</dbReference>
<evidence type="ECO:0000259" key="9">
    <source>
        <dbReference type="PROSITE" id="PS50850"/>
    </source>
</evidence>
<dbReference type="STRING" id="5217.A0A4Q1BKX1"/>